<accession>A0ABR2AY56</accession>
<evidence type="ECO:0000313" key="1">
    <source>
        <dbReference type="EMBL" id="KAK8498965.1"/>
    </source>
</evidence>
<comment type="caution">
    <text evidence="1">The sequence shown here is derived from an EMBL/GenBank/DDBJ whole genome shotgun (WGS) entry which is preliminary data.</text>
</comment>
<organism evidence="1 2">
    <name type="scientific">Hibiscus sabdariffa</name>
    <name type="common">roselle</name>
    <dbReference type="NCBI Taxonomy" id="183260"/>
    <lineage>
        <taxon>Eukaryota</taxon>
        <taxon>Viridiplantae</taxon>
        <taxon>Streptophyta</taxon>
        <taxon>Embryophyta</taxon>
        <taxon>Tracheophyta</taxon>
        <taxon>Spermatophyta</taxon>
        <taxon>Magnoliopsida</taxon>
        <taxon>eudicotyledons</taxon>
        <taxon>Gunneridae</taxon>
        <taxon>Pentapetalae</taxon>
        <taxon>rosids</taxon>
        <taxon>malvids</taxon>
        <taxon>Malvales</taxon>
        <taxon>Malvaceae</taxon>
        <taxon>Malvoideae</taxon>
        <taxon>Hibiscus</taxon>
    </lineage>
</organism>
<dbReference type="EMBL" id="JBBPBM010000241">
    <property type="protein sequence ID" value="KAK8498965.1"/>
    <property type="molecule type" value="Genomic_DNA"/>
</dbReference>
<dbReference type="Proteomes" id="UP001472677">
    <property type="component" value="Unassembled WGS sequence"/>
</dbReference>
<keyword evidence="2" id="KW-1185">Reference proteome</keyword>
<sequence>MPNDGTNLLEVPGNRLPETGSRQMKILHIRGAWQNEVQQYCEVVLKQLRSQRPRNNQGRMSAQIFQPRPKDEIAGRDIHHIGIFLNIPKRSAYQPGSRNKVKIKDLKPKHEVTAQPSRVTVYKQAEQLFGLRHKPITLQDALPKSNPSRDNLPRPDLLSLAETSPLSSSRSRISKHHYRRVEALTINPEATID</sequence>
<protein>
    <submittedName>
        <fullName evidence="1">Uncharacterized protein</fullName>
    </submittedName>
</protein>
<reference evidence="1 2" key="1">
    <citation type="journal article" date="2024" name="G3 (Bethesda)">
        <title>Genome assembly of Hibiscus sabdariffa L. provides insights into metabolisms of medicinal natural products.</title>
        <authorList>
            <person name="Kim T."/>
        </authorList>
    </citation>
    <scope>NUCLEOTIDE SEQUENCE [LARGE SCALE GENOMIC DNA]</scope>
    <source>
        <strain evidence="1">TK-2024</strain>
        <tissue evidence="1">Old leaves</tissue>
    </source>
</reference>
<gene>
    <name evidence="1" type="ORF">V6N12_058002</name>
</gene>
<name>A0ABR2AY56_9ROSI</name>
<evidence type="ECO:0000313" key="2">
    <source>
        <dbReference type="Proteomes" id="UP001472677"/>
    </source>
</evidence>
<proteinExistence type="predicted"/>